<keyword evidence="3" id="KW-1185">Reference proteome</keyword>
<keyword evidence="1" id="KW-0472">Membrane</keyword>
<proteinExistence type="predicted"/>
<comment type="caution">
    <text evidence="2">The sequence shown here is derived from an EMBL/GenBank/DDBJ whole genome shotgun (WGS) entry which is preliminary data.</text>
</comment>
<gene>
    <name evidence="2" type="ORF">FM21_17250</name>
</gene>
<evidence type="ECO:0000256" key="1">
    <source>
        <dbReference type="SAM" id="Phobius"/>
    </source>
</evidence>
<dbReference type="Proteomes" id="UP000029095">
    <property type="component" value="Unassembled WGS sequence"/>
</dbReference>
<keyword evidence="1" id="KW-1133">Transmembrane helix</keyword>
<evidence type="ECO:0008006" key="4">
    <source>
        <dbReference type="Google" id="ProtNLM"/>
    </source>
</evidence>
<reference evidence="2 3" key="1">
    <citation type="submission" date="2014-05" db="EMBL/GenBank/DDBJ databases">
        <title>Complete genome sequence of the Streptomyces mutabilis TRM45540.</title>
        <authorList>
            <person name="Luo X."/>
            <person name="Zhang L."/>
        </authorList>
    </citation>
    <scope>NUCLEOTIDE SEQUENCE [LARGE SCALE GENOMIC DNA]</scope>
    <source>
        <strain evidence="2 3">TRM45540</strain>
    </source>
</reference>
<protein>
    <recommendedName>
        <fullName evidence="4">DUF2975 domain-containing protein</fullName>
    </recommendedName>
</protein>
<feature type="transmembrane region" description="Helical" evidence="1">
    <location>
        <begin position="129"/>
        <end position="147"/>
    </location>
</feature>
<sequence length="204" mass="21900">MTEDRKLLQPFSTVVSVALHVLIAALSVGVLSKLFLGGWGTGDICVADTTASSSTKPTGFAPEQGASVDSVPRYCVENPSSHQRLLDQLDRLPFLLLMIAVLFLLNRLLQGAARDGIYTLQTVSRFRLLGWWVLLGSLAAEVVQANAKAALIASLAESKDFSAASWLGMWTPPYLAVLIALGLLTFARITRAGTAMREDLQGVV</sequence>
<dbReference type="RefSeq" id="WP_043377741.1">
    <property type="nucleotide sequence ID" value="NZ_KN039947.1"/>
</dbReference>
<feature type="transmembrane region" description="Helical" evidence="1">
    <location>
        <begin position="92"/>
        <end position="109"/>
    </location>
</feature>
<keyword evidence="1" id="KW-0812">Transmembrane</keyword>
<accession>A0A086MUS4</accession>
<evidence type="ECO:0000313" key="2">
    <source>
        <dbReference type="EMBL" id="KFG72642.1"/>
    </source>
</evidence>
<name>A0A086MUS4_9ACTN</name>
<feature type="transmembrane region" description="Helical" evidence="1">
    <location>
        <begin position="167"/>
        <end position="187"/>
    </location>
</feature>
<dbReference type="EMBL" id="JNFQ01000002">
    <property type="protein sequence ID" value="KFG72642.1"/>
    <property type="molecule type" value="Genomic_DNA"/>
</dbReference>
<dbReference type="HOGENOM" id="CLU_1342660_0_0_11"/>
<evidence type="ECO:0000313" key="3">
    <source>
        <dbReference type="Proteomes" id="UP000029095"/>
    </source>
</evidence>
<feature type="transmembrane region" description="Helical" evidence="1">
    <location>
        <begin position="7"/>
        <end position="31"/>
    </location>
</feature>
<organism evidence="2 3">
    <name type="scientific">Streptomyces mutabilis</name>
    <dbReference type="NCBI Taxonomy" id="67332"/>
    <lineage>
        <taxon>Bacteria</taxon>
        <taxon>Bacillati</taxon>
        <taxon>Actinomycetota</taxon>
        <taxon>Actinomycetes</taxon>
        <taxon>Kitasatosporales</taxon>
        <taxon>Streptomycetaceae</taxon>
        <taxon>Streptomyces</taxon>
    </lineage>
</organism>
<dbReference type="AlphaFoldDB" id="A0A086MUS4"/>